<evidence type="ECO:0000256" key="6">
    <source>
        <dbReference type="ARBA" id="ARBA00042926"/>
    </source>
</evidence>
<sequence length="358" mass="40784">MSHLRWGIIGCGQISFDFVQAMRKCVHPHMIVAIAASNWEKAKNLKQVLCLGEGVTVYGSYEELLANANVEVVYIGLVNHVHHDIVIKALNRDKHVLCEKPLGLNVRQVHGMVQKSRQKKLFLMEGFHSRFFPCWNQIRTDLENKTLGELTSIHANIGSDYFSENRFHTPDGAKPIDSGSTPLMDFGLYTINFALWIFKDEMPQKIIAYGRKDETGADKFANITLEFSKGKKAFLLYSAEDIMPNSAFISCTDGHLLIPEFFHCPTRLIRVRGKQKVGENSAEGIEFPLEDDAFYIYNNSSGLRYEADHVFECLRKGRKESDLMSLETTEKLAEIIQEIRRQLDIVLPQDKQTNHDST</sequence>
<comment type="catalytic activity">
    <reaction evidence="9">
        <text>(1R,2R)-1,2-dihydrobenzene-1,2-diol + NADP(+) = catechol + NADPH + H(+)</text>
        <dbReference type="Rhea" id="RHEA:16729"/>
        <dbReference type="ChEBI" id="CHEBI:10702"/>
        <dbReference type="ChEBI" id="CHEBI:15378"/>
        <dbReference type="ChEBI" id="CHEBI:18135"/>
        <dbReference type="ChEBI" id="CHEBI:57783"/>
        <dbReference type="ChEBI" id="CHEBI:58349"/>
        <dbReference type="EC" id="1.3.1.20"/>
    </reaction>
</comment>
<name>A0A914DLA3_9BILA</name>
<evidence type="ECO:0000259" key="12">
    <source>
        <dbReference type="Pfam" id="PF22725"/>
    </source>
</evidence>
<dbReference type="EC" id="1.1.1.179" evidence="4"/>
<dbReference type="EC" id="1.3.1.20" evidence="3"/>
<evidence type="ECO:0000256" key="10">
    <source>
        <dbReference type="ARBA" id="ARBA00049233"/>
    </source>
</evidence>
<evidence type="ECO:0000256" key="8">
    <source>
        <dbReference type="ARBA" id="ARBA00043025"/>
    </source>
</evidence>
<dbReference type="PANTHER" id="PTHR22604:SF105">
    <property type="entry name" value="TRANS-1,2-DIHYDROBENZENE-1,2-DIOL DEHYDROGENASE"/>
    <property type="match status" value="1"/>
</dbReference>
<evidence type="ECO:0000256" key="1">
    <source>
        <dbReference type="ARBA" id="ARBA00010928"/>
    </source>
</evidence>
<evidence type="ECO:0000256" key="9">
    <source>
        <dbReference type="ARBA" id="ARBA00047423"/>
    </source>
</evidence>
<protein>
    <recommendedName>
        <fullName evidence="5">Trans-1,2-dihydrobenzene-1,2-diol dehydrogenase</fullName>
        <ecNumber evidence="4">1.1.1.179</ecNumber>
        <ecNumber evidence="3">1.3.1.20</ecNumber>
    </recommendedName>
    <alternativeName>
        <fullName evidence="8">D-xylose 1-dehydrogenase</fullName>
    </alternativeName>
    <alternativeName>
        <fullName evidence="7">D-xylose-NADP dehydrogenase</fullName>
    </alternativeName>
    <alternativeName>
        <fullName evidence="6">Dimeric dihydrodiol dehydrogenase</fullName>
    </alternativeName>
</protein>
<dbReference type="InterPro" id="IPR000683">
    <property type="entry name" value="Gfo/Idh/MocA-like_OxRdtase_N"/>
</dbReference>
<evidence type="ECO:0000256" key="7">
    <source>
        <dbReference type="ARBA" id="ARBA00042988"/>
    </source>
</evidence>
<accession>A0A914DLA3</accession>
<dbReference type="SUPFAM" id="SSF51735">
    <property type="entry name" value="NAD(P)-binding Rossmann-fold domains"/>
    <property type="match status" value="1"/>
</dbReference>
<dbReference type="WBParaSite" id="ACRNAN_scaffold3101.g25098.t1">
    <property type="protein sequence ID" value="ACRNAN_scaffold3101.g25098.t1"/>
    <property type="gene ID" value="ACRNAN_scaffold3101.g25098"/>
</dbReference>
<dbReference type="Gene3D" id="3.30.360.10">
    <property type="entry name" value="Dihydrodipicolinate Reductase, domain 2"/>
    <property type="match status" value="1"/>
</dbReference>
<keyword evidence="2" id="KW-0560">Oxidoreductase</keyword>
<comment type="catalytic activity">
    <reaction evidence="10">
        <text>D-xylose + NADP(+) = D-xylono-1,5-lactone + NADPH + H(+)</text>
        <dbReference type="Rhea" id="RHEA:22000"/>
        <dbReference type="ChEBI" id="CHEBI:15378"/>
        <dbReference type="ChEBI" id="CHEBI:15867"/>
        <dbReference type="ChEBI" id="CHEBI:53455"/>
        <dbReference type="ChEBI" id="CHEBI:57783"/>
        <dbReference type="ChEBI" id="CHEBI:58349"/>
        <dbReference type="EC" id="1.1.1.179"/>
    </reaction>
</comment>
<dbReference type="GO" id="GO:0047837">
    <property type="term" value="F:D-xylose 1-dehydrogenase (NADP+) activity"/>
    <property type="evidence" value="ECO:0007669"/>
    <property type="project" value="UniProtKB-EC"/>
</dbReference>
<dbReference type="SUPFAM" id="SSF55347">
    <property type="entry name" value="Glyceraldehyde-3-phosphate dehydrogenase-like, C-terminal domain"/>
    <property type="match status" value="1"/>
</dbReference>
<dbReference type="InterPro" id="IPR055170">
    <property type="entry name" value="GFO_IDH_MocA-like_dom"/>
</dbReference>
<dbReference type="AlphaFoldDB" id="A0A914DLA3"/>
<keyword evidence="13" id="KW-1185">Reference proteome</keyword>
<feature type="domain" description="Gfo/Idh/MocA-like oxidoreductase N-terminal" evidence="11">
    <location>
        <begin position="4"/>
        <end position="127"/>
    </location>
</feature>
<evidence type="ECO:0000256" key="2">
    <source>
        <dbReference type="ARBA" id="ARBA00023002"/>
    </source>
</evidence>
<evidence type="ECO:0000256" key="4">
    <source>
        <dbReference type="ARBA" id="ARBA00038984"/>
    </source>
</evidence>
<dbReference type="Proteomes" id="UP000887540">
    <property type="component" value="Unplaced"/>
</dbReference>
<dbReference type="Gene3D" id="3.40.50.720">
    <property type="entry name" value="NAD(P)-binding Rossmann-like Domain"/>
    <property type="match status" value="1"/>
</dbReference>
<feature type="domain" description="GFO/IDH/MocA-like oxidoreductase" evidence="12">
    <location>
        <begin position="137"/>
        <end position="256"/>
    </location>
</feature>
<dbReference type="Pfam" id="PF01408">
    <property type="entry name" value="GFO_IDH_MocA"/>
    <property type="match status" value="1"/>
</dbReference>
<dbReference type="InterPro" id="IPR050984">
    <property type="entry name" value="Gfo/Idh/MocA_domain"/>
</dbReference>
<dbReference type="GO" id="GO:0000166">
    <property type="term" value="F:nucleotide binding"/>
    <property type="evidence" value="ECO:0007669"/>
    <property type="project" value="InterPro"/>
</dbReference>
<dbReference type="Pfam" id="PF22725">
    <property type="entry name" value="GFO_IDH_MocA_C3"/>
    <property type="match status" value="1"/>
</dbReference>
<evidence type="ECO:0000259" key="11">
    <source>
        <dbReference type="Pfam" id="PF01408"/>
    </source>
</evidence>
<dbReference type="PANTHER" id="PTHR22604">
    <property type="entry name" value="OXIDOREDUCTASES"/>
    <property type="match status" value="1"/>
</dbReference>
<dbReference type="InterPro" id="IPR036291">
    <property type="entry name" value="NAD(P)-bd_dom_sf"/>
</dbReference>
<evidence type="ECO:0000313" key="14">
    <source>
        <dbReference type="WBParaSite" id="ACRNAN_scaffold3101.g25098.t1"/>
    </source>
</evidence>
<dbReference type="GO" id="GO:0047115">
    <property type="term" value="F:trans-1,2-dihydrobenzene-1,2-diol dehydrogenase activity"/>
    <property type="evidence" value="ECO:0007669"/>
    <property type="project" value="UniProtKB-EC"/>
</dbReference>
<evidence type="ECO:0000256" key="5">
    <source>
        <dbReference type="ARBA" id="ARBA00040603"/>
    </source>
</evidence>
<reference evidence="14" key="1">
    <citation type="submission" date="2022-11" db="UniProtKB">
        <authorList>
            <consortium name="WormBaseParasite"/>
        </authorList>
    </citation>
    <scope>IDENTIFICATION</scope>
</reference>
<organism evidence="13 14">
    <name type="scientific">Acrobeloides nanus</name>
    <dbReference type="NCBI Taxonomy" id="290746"/>
    <lineage>
        <taxon>Eukaryota</taxon>
        <taxon>Metazoa</taxon>
        <taxon>Ecdysozoa</taxon>
        <taxon>Nematoda</taxon>
        <taxon>Chromadorea</taxon>
        <taxon>Rhabditida</taxon>
        <taxon>Tylenchina</taxon>
        <taxon>Cephalobomorpha</taxon>
        <taxon>Cephaloboidea</taxon>
        <taxon>Cephalobidae</taxon>
        <taxon>Acrobeloides</taxon>
    </lineage>
</organism>
<proteinExistence type="inferred from homology"/>
<evidence type="ECO:0000313" key="13">
    <source>
        <dbReference type="Proteomes" id="UP000887540"/>
    </source>
</evidence>
<evidence type="ECO:0000256" key="3">
    <source>
        <dbReference type="ARBA" id="ARBA00038853"/>
    </source>
</evidence>
<comment type="similarity">
    <text evidence="1">Belongs to the Gfo/Idh/MocA family.</text>
</comment>